<feature type="transmembrane region" description="Helical" evidence="1">
    <location>
        <begin position="71"/>
        <end position="95"/>
    </location>
</feature>
<keyword evidence="1" id="KW-0812">Transmembrane</keyword>
<feature type="transmembrane region" description="Helical" evidence="1">
    <location>
        <begin position="12"/>
        <end position="32"/>
    </location>
</feature>
<keyword evidence="1" id="KW-1133">Transmembrane helix</keyword>
<feature type="transmembrane region" description="Helical" evidence="1">
    <location>
        <begin position="120"/>
        <end position="140"/>
    </location>
</feature>
<sequence>MKYEKLYKSLFSISLVFNSLLSILFLSILIWSSIQKQYLSVSVTIAALTFVALFIAFIGVLLMMKRRESDVLVMWAVVLSIGRLLAVLIGAFSLMSADTFKQEDRKIEDDVIKWMEYRKLIVIAFCILYFPLFLIELFVLNRYQITSRGELKVSHQPLTPGPIEAEKPMPLISANP</sequence>
<accession>A0AAF3FJE1</accession>
<dbReference type="AlphaFoldDB" id="A0AAF3FJE1"/>
<evidence type="ECO:0000256" key="1">
    <source>
        <dbReference type="SAM" id="Phobius"/>
    </source>
</evidence>
<dbReference type="Proteomes" id="UP000887575">
    <property type="component" value="Unassembled WGS sequence"/>
</dbReference>
<keyword evidence="2" id="KW-1185">Reference proteome</keyword>
<proteinExistence type="predicted"/>
<feature type="transmembrane region" description="Helical" evidence="1">
    <location>
        <begin position="38"/>
        <end position="64"/>
    </location>
</feature>
<evidence type="ECO:0000313" key="3">
    <source>
        <dbReference type="WBParaSite" id="MBELARI_LOCUS6999"/>
    </source>
</evidence>
<protein>
    <submittedName>
        <fullName evidence="3">Uncharacterized protein</fullName>
    </submittedName>
</protein>
<reference evidence="3" key="1">
    <citation type="submission" date="2024-02" db="UniProtKB">
        <authorList>
            <consortium name="WormBaseParasite"/>
        </authorList>
    </citation>
    <scope>IDENTIFICATION</scope>
</reference>
<name>A0AAF3FJE1_9BILA</name>
<keyword evidence="1" id="KW-0472">Membrane</keyword>
<organism evidence="2 3">
    <name type="scientific">Mesorhabditis belari</name>
    <dbReference type="NCBI Taxonomy" id="2138241"/>
    <lineage>
        <taxon>Eukaryota</taxon>
        <taxon>Metazoa</taxon>
        <taxon>Ecdysozoa</taxon>
        <taxon>Nematoda</taxon>
        <taxon>Chromadorea</taxon>
        <taxon>Rhabditida</taxon>
        <taxon>Rhabditina</taxon>
        <taxon>Rhabditomorpha</taxon>
        <taxon>Rhabditoidea</taxon>
        <taxon>Rhabditidae</taxon>
        <taxon>Mesorhabditinae</taxon>
        <taxon>Mesorhabditis</taxon>
    </lineage>
</organism>
<dbReference type="WBParaSite" id="MBELARI_LOCUS6999">
    <property type="protein sequence ID" value="MBELARI_LOCUS6999"/>
    <property type="gene ID" value="MBELARI_LOCUS6999"/>
</dbReference>
<evidence type="ECO:0000313" key="2">
    <source>
        <dbReference type="Proteomes" id="UP000887575"/>
    </source>
</evidence>